<comment type="caution">
    <text evidence="4">The sequence shown here is derived from an EMBL/GenBank/DDBJ whole genome shotgun (WGS) entry which is preliminary data.</text>
</comment>
<dbReference type="SUPFAM" id="SSF56436">
    <property type="entry name" value="C-type lectin-like"/>
    <property type="match status" value="1"/>
</dbReference>
<dbReference type="SMART" id="SM00034">
    <property type="entry name" value="CLECT"/>
    <property type="match status" value="1"/>
</dbReference>
<dbReference type="InterPro" id="IPR016186">
    <property type="entry name" value="C-type_lectin-like/link_sf"/>
</dbReference>
<evidence type="ECO:0000313" key="5">
    <source>
        <dbReference type="Proteomes" id="UP000587472"/>
    </source>
</evidence>
<proteinExistence type="predicted"/>
<dbReference type="GO" id="GO:0030246">
    <property type="term" value="F:carbohydrate binding"/>
    <property type="evidence" value="ECO:0007669"/>
    <property type="project" value="UniProtKB-KW"/>
</dbReference>
<dbReference type="InterPro" id="IPR033992">
    <property type="entry name" value="NKR-like_CTLD"/>
</dbReference>
<dbReference type="PANTHER" id="PTHR46746:SF3">
    <property type="entry name" value="C-TYPE LECTIN DOMAIN-CONTAINING PROTEIN-RELATED"/>
    <property type="match status" value="1"/>
</dbReference>
<evidence type="ECO:0000259" key="3">
    <source>
        <dbReference type="PROSITE" id="PS50041"/>
    </source>
</evidence>
<keyword evidence="2" id="KW-0430">Lectin</keyword>
<reference evidence="4 5" key="1">
    <citation type="submission" date="2019-09" db="EMBL/GenBank/DDBJ databases">
        <title>Bird 10,000 Genomes (B10K) Project - Family phase.</title>
        <authorList>
            <person name="Zhang G."/>
        </authorList>
    </citation>
    <scope>NUCLEOTIDE SEQUENCE [LARGE SCALE GENOMIC DNA]</scope>
    <source>
        <strain evidence="4">B10K-DU-001-60</strain>
        <tissue evidence="4">Muscle</tissue>
    </source>
</reference>
<dbReference type="PANTHER" id="PTHR46746">
    <property type="entry name" value="KILLER CELL LECTIN-LIKE RECEPTOR SUBFAMILY F MEMBER 2"/>
    <property type="match status" value="1"/>
</dbReference>
<dbReference type="CDD" id="cd03593">
    <property type="entry name" value="CLECT_NK_receptors_like"/>
    <property type="match status" value="1"/>
</dbReference>
<protein>
    <submittedName>
        <fullName evidence="4">KRBBC protein</fullName>
    </submittedName>
</protein>
<dbReference type="AlphaFoldDB" id="A0A7K9XCD4"/>
<name>A0A7K9XCD4_9GRUI</name>
<dbReference type="Gene3D" id="3.10.100.10">
    <property type="entry name" value="Mannose-Binding Protein A, subunit A"/>
    <property type="match status" value="1"/>
</dbReference>
<dbReference type="InterPro" id="IPR016187">
    <property type="entry name" value="CTDL_fold"/>
</dbReference>
<dbReference type="EMBL" id="VWZZ01003510">
    <property type="protein sequence ID" value="NXI94889.1"/>
    <property type="molecule type" value="Genomic_DNA"/>
</dbReference>
<feature type="non-terminal residue" evidence="4">
    <location>
        <position position="177"/>
    </location>
</feature>
<dbReference type="InterPro" id="IPR051379">
    <property type="entry name" value="C-type_Lectin_Receptor_IMM"/>
</dbReference>
<dbReference type="Proteomes" id="UP000587472">
    <property type="component" value="Unassembled WGS sequence"/>
</dbReference>
<dbReference type="GO" id="GO:0005886">
    <property type="term" value="C:plasma membrane"/>
    <property type="evidence" value="ECO:0007669"/>
    <property type="project" value="TreeGrafter"/>
</dbReference>
<dbReference type="PROSITE" id="PS50041">
    <property type="entry name" value="C_TYPE_LECTIN_2"/>
    <property type="match status" value="1"/>
</dbReference>
<evidence type="ECO:0000313" key="4">
    <source>
        <dbReference type="EMBL" id="NXI94889.1"/>
    </source>
</evidence>
<organism evidence="4 5">
    <name type="scientific">Psophia crepitans</name>
    <name type="common">common trumpeter</name>
    <dbReference type="NCBI Taxonomy" id="54359"/>
    <lineage>
        <taxon>Eukaryota</taxon>
        <taxon>Metazoa</taxon>
        <taxon>Chordata</taxon>
        <taxon>Craniata</taxon>
        <taxon>Vertebrata</taxon>
        <taxon>Euteleostomi</taxon>
        <taxon>Archelosauria</taxon>
        <taxon>Archosauria</taxon>
        <taxon>Dinosauria</taxon>
        <taxon>Saurischia</taxon>
        <taxon>Theropoda</taxon>
        <taxon>Coelurosauria</taxon>
        <taxon>Aves</taxon>
        <taxon>Neognathae</taxon>
        <taxon>Neoaves</taxon>
        <taxon>Gruiformes</taxon>
        <taxon>Psophiidae</taxon>
        <taxon>Psophia</taxon>
    </lineage>
</organism>
<feature type="domain" description="C-type lectin" evidence="3">
    <location>
        <begin position="62"/>
        <end position="169"/>
    </location>
</feature>
<accession>A0A7K9XCD4</accession>
<keyword evidence="5" id="KW-1185">Reference proteome</keyword>
<evidence type="ECO:0000256" key="1">
    <source>
        <dbReference type="ARBA" id="ARBA00004167"/>
    </source>
</evidence>
<evidence type="ECO:0000256" key="2">
    <source>
        <dbReference type="ARBA" id="ARBA00022734"/>
    </source>
</evidence>
<sequence length="177" mass="20405">VFQGSLQPAATSAPLQVTEIQGRNQTERCVFSSLMGYFCKPQRESPAACAVCRLCPQDWQLHGEKCYWLSKEKRNWKQSKRDCKNQKSQLLVLRDKKEKEYIKNITGGVTQPLWVGLKSTHKKWRWVDNTSLDTDMFGGLQEMDDGCGTLKDEVLEVDTCDGEHKWLCQKDPFQLFP</sequence>
<dbReference type="InterPro" id="IPR001304">
    <property type="entry name" value="C-type_lectin-like"/>
</dbReference>
<comment type="subcellular location">
    <subcellularLocation>
        <location evidence="1">Membrane</location>
        <topology evidence="1">Single-pass membrane protein</topology>
    </subcellularLocation>
</comment>
<feature type="non-terminal residue" evidence="4">
    <location>
        <position position="1"/>
    </location>
</feature>
<gene>
    <name evidence="4" type="primary">Klrb1b_0</name>
    <name evidence="4" type="ORF">PSOCRE_R09960</name>
</gene>
<dbReference type="Pfam" id="PF00059">
    <property type="entry name" value="Lectin_C"/>
    <property type="match status" value="1"/>
</dbReference>